<evidence type="ECO:0000313" key="1">
    <source>
        <dbReference type="EMBL" id="GJE96664.1"/>
    </source>
</evidence>
<name>A0A9P3GNL1_9APHY</name>
<dbReference type="Proteomes" id="UP000703269">
    <property type="component" value="Unassembled WGS sequence"/>
</dbReference>
<accession>A0A9P3GNL1</accession>
<sequence>MRALAPAISRWISASAVHGQAWTTRRALPFSKYLSGHEASPSPSPTHPSDLYIVFLFHAPRLETSTVATEPWSTLVCPYPPHILKSIGAAPRLHTPDIHASVSALRTLPAGATLHASCFVTDDTPDAASVHLPCLRRFHLTGSAWCAAAVARVIAGGTWVQSLGPLDPRPHTGAAATHRL</sequence>
<dbReference type="EMBL" id="BPQB01000062">
    <property type="protein sequence ID" value="GJE96664.1"/>
    <property type="molecule type" value="Genomic_DNA"/>
</dbReference>
<gene>
    <name evidence="1" type="ORF">PsYK624_128660</name>
</gene>
<evidence type="ECO:0000313" key="2">
    <source>
        <dbReference type="Proteomes" id="UP000703269"/>
    </source>
</evidence>
<dbReference type="AlphaFoldDB" id="A0A9P3GNL1"/>
<comment type="caution">
    <text evidence="1">The sequence shown here is derived from an EMBL/GenBank/DDBJ whole genome shotgun (WGS) entry which is preliminary data.</text>
</comment>
<organism evidence="1 2">
    <name type="scientific">Phanerochaete sordida</name>
    <dbReference type="NCBI Taxonomy" id="48140"/>
    <lineage>
        <taxon>Eukaryota</taxon>
        <taxon>Fungi</taxon>
        <taxon>Dikarya</taxon>
        <taxon>Basidiomycota</taxon>
        <taxon>Agaricomycotina</taxon>
        <taxon>Agaricomycetes</taxon>
        <taxon>Polyporales</taxon>
        <taxon>Phanerochaetaceae</taxon>
        <taxon>Phanerochaete</taxon>
    </lineage>
</organism>
<proteinExistence type="predicted"/>
<keyword evidence="2" id="KW-1185">Reference proteome</keyword>
<protein>
    <submittedName>
        <fullName evidence="1">Uncharacterized protein</fullName>
    </submittedName>
</protein>
<reference evidence="1 2" key="1">
    <citation type="submission" date="2021-08" db="EMBL/GenBank/DDBJ databases">
        <title>Draft Genome Sequence of Phanerochaete sordida strain YK-624.</title>
        <authorList>
            <person name="Mori T."/>
            <person name="Dohra H."/>
            <person name="Suzuki T."/>
            <person name="Kawagishi H."/>
            <person name="Hirai H."/>
        </authorList>
    </citation>
    <scope>NUCLEOTIDE SEQUENCE [LARGE SCALE GENOMIC DNA]</scope>
    <source>
        <strain evidence="1 2">YK-624</strain>
    </source>
</reference>